<keyword evidence="7" id="KW-0472">Membrane</keyword>
<comment type="similarity">
    <text evidence="8">Belongs to the YOS1 family.</text>
</comment>
<dbReference type="OrthoDB" id="15356at2759"/>
<evidence type="ECO:0000256" key="1">
    <source>
        <dbReference type="ARBA" id="ARBA00004370"/>
    </source>
</evidence>
<dbReference type="GO" id="GO:0030134">
    <property type="term" value="C:COPII-coated ER to Golgi transport vesicle"/>
    <property type="evidence" value="ECO:0007669"/>
    <property type="project" value="TreeGrafter"/>
</dbReference>
<dbReference type="Pfam" id="PF08571">
    <property type="entry name" value="Yos1"/>
    <property type="match status" value="1"/>
</dbReference>
<evidence type="ECO:0000256" key="7">
    <source>
        <dbReference type="ARBA" id="ARBA00023136"/>
    </source>
</evidence>
<dbReference type="GO" id="GO:0015031">
    <property type="term" value="P:protein transport"/>
    <property type="evidence" value="ECO:0007669"/>
    <property type="project" value="UniProtKB-KW"/>
</dbReference>
<name>A0A212FBC2_DANPL</name>
<evidence type="ECO:0000256" key="6">
    <source>
        <dbReference type="ARBA" id="ARBA00022989"/>
    </source>
</evidence>
<keyword evidence="11" id="KW-1185">Reference proteome</keyword>
<dbReference type="KEGG" id="dpl:KGM_215375"/>
<dbReference type="FunCoup" id="A0A212FBC2">
    <property type="interactions" value="1233"/>
</dbReference>
<dbReference type="GO" id="GO:0000139">
    <property type="term" value="C:Golgi membrane"/>
    <property type="evidence" value="ECO:0007669"/>
    <property type="project" value="TreeGrafter"/>
</dbReference>
<dbReference type="GO" id="GO:0005789">
    <property type="term" value="C:endoplasmic reticulum membrane"/>
    <property type="evidence" value="ECO:0007669"/>
    <property type="project" value="TreeGrafter"/>
</dbReference>
<protein>
    <recommendedName>
        <fullName evidence="2">Immediate early response 3-interacting protein 1</fullName>
    </recommendedName>
</protein>
<evidence type="ECO:0000256" key="4">
    <source>
        <dbReference type="ARBA" id="ARBA00022692"/>
    </source>
</evidence>
<dbReference type="PANTHER" id="PTHR15858">
    <property type="entry name" value="IMMEDIATE EARLY RESPONSE 3-INTERACTING PROTEIN 1"/>
    <property type="match status" value="1"/>
</dbReference>
<keyword evidence="3" id="KW-0813">Transport</keyword>
<dbReference type="Proteomes" id="UP000007151">
    <property type="component" value="Unassembled WGS sequence"/>
</dbReference>
<proteinExistence type="inferred from homology"/>
<comment type="function">
    <text evidence="9">Regulator of endoplasmic reticulum secretion that acts as a key determinant of brain size. Required for secretion of extracellular matrix proteins. Required for correct brain development by depositing sufficient extracellular matrix proteins for tissue integrity and the proliferation of neural progenitors. Acts as a regulator of the unfolded protein response (UPR).</text>
</comment>
<evidence type="ECO:0000256" key="5">
    <source>
        <dbReference type="ARBA" id="ARBA00022927"/>
    </source>
</evidence>
<dbReference type="PANTHER" id="PTHR15858:SF0">
    <property type="entry name" value="IMMEDIATE EARLY RESPONSE 3-INTERACTING PROTEIN 1"/>
    <property type="match status" value="1"/>
</dbReference>
<dbReference type="AlphaFoldDB" id="A0A212FBC2"/>
<evidence type="ECO:0000256" key="8">
    <source>
        <dbReference type="ARBA" id="ARBA00024203"/>
    </source>
</evidence>
<comment type="caution">
    <text evidence="10">The sequence shown here is derived from an EMBL/GenBank/DDBJ whole genome shotgun (WGS) entry which is preliminary data.</text>
</comment>
<evidence type="ECO:0000313" key="10">
    <source>
        <dbReference type="EMBL" id="OWR51042.1"/>
    </source>
</evidence>
<dbReference type="EMBL" id="AGBW02009347">
    <property type="protein sequence ID" value="OWR51042.1"/>
    <property type="molecule type" value="Genomic_DNA"/>
</dbReference>
<dbReference type="GO" id="GO:0006888">
    <property type="term" value="P:endoplasmic reticulum to Golgi vesicle-mediated transport"/>
    <property type="evidence" value="ECO:0007669"/>
    <property type="project" value="TreeGrafter"/>
</dbReference>
<evidence type="ECO:0000256" key="9">
    <source>
        <dbReference type="ARBA" id="ARBA00045999"/>
    </source>
</evidence>
<organism evidence="10 11">
    <name type="scientific">Danaus plexippus plexippus</name>
    <dbReference type="NCBI Taxonomy" id="278856"/>
    <lineage>
        <taxon>Eukaryota</taxon>
        <taxon>Metazoa</taxon>
        <taxon>Ecdysozoa</taxon>
        <taxon>Arthropoda</taxon>
        <taxon>Hexapoda</taxon>
        <taxon>Insecta</taxon>
        <taxon>Pterygota</taxon>
        <taxon>Neoptera</taxon>
        <taxon>Endopterygota</taxon>
        <taxon>Lepidoptera</taxon>
        <taxon>Glossata</taxon>
        <taxon>Ditrysia</taxon>
        <taxon>Papilionoidea</taxon>
        <taxon>Nymphalidae</taxon>
        <taxon>Danainae</taxon>
        <taxon>Danaini</taxon>
        <taxon>Danaina</taxon>
        <taxon>Danaus</taxon>
        <taxon>Danaus</taxon>
    </lineage>
</organism>
<dbReference type="InterPro" id="IPR013880">
    <property type="entry name" value="Yos1"/>
</dbReference>
<accession>A0A212FBC2</accession>
<keyword evidence="6" id="KW-1133">Transmembrane helix</keyword>
<keyword evidence="4" id="KW-0812">Transmembrane</keyword>
<keyword evidence="5" id="KW-0653">Protein transport</keyword>
<evidence type="ECO:0000313" key="11">
    <source>
        <dbReference type="Proteomes" id="UP000007151"/>
    </source>
</evidence>
<gene>
    <name evidence="10" type="ORF">KGM_215375</name>
</gene>
<comment type="subcellular location">
    <subcellularLocation>
        <location evidence="1">Membrane</location>
    </subcellularLocation>
</comment>
<evidence type="ECO:0000256" key="3">
    <source>
        <dbReference type="ARBA" id="ARBA00022448"/>
    </source>
</evidence>
<evidence type="ECO:0000256" key="2">
    <source>
        <dbReference type="ARBA" id="ARBA00016434"/>
    </source>
</evidence>
<sequence>MLSLWNLFEATLLCLNAVCVLHEERFMQKMGWGANGPNQGFEDQSSIKFQILNLVRSIRTVTRIPLIAFNIVTIIFKLLLG</sequence>
<reference evidence="10 11" key="1">
    <citation type="journal article" date="2011" name="Cell">
        <title>The monarch butterfly genome yields insights into long-distance migration.</title>
        <authorList>
            <person name="Zhan S."/>
            <person name="Merlin C."/>
            <person name="Boore J.L."/>
            <person name="Reppert S.M."/>
        </authorList>
    </citation>
    <scope>NUCLEOTIDE SEQUENCE [LARGE SCALE GENOMIC DNA]</scope>
    <source>
        <strain evidence="10">F-2</strain>
    </source>
</reference>
<dbReference type="STRING" id="278856.A0A212FBC2"/>